<feature type="transmembrane region" description="Helical" evidence="11">
    <location>
        <begin position="242"/>
        <end position="260"/>
    </location>
</feature>
<comment type="caution">
    <text evidence="13">The sequence shown here is derived from an EMBL/GenBank/DDBJ whole genome shotgun (WGS) entry which is preliminary data.</text>
</comment>
<feature type="domain" description="Cation efflux protein transmembrane" evidence="12">
    <location>
        <begin position="80"/>
        <end position="297"/>
    </location>
</feature>
<reference evidence="13 14" key="1">
    <citation type="journal article" date="2024" name="BMC Genomics">
        <title>Genome assembly of redclaw crayfish (Cherax quadricarinatus) provides insights into its immune adaptation and hypoxia tolerance.</title>
        <authorList>
            <person name="Liu Z."/>
            <person name="Zheng J."/>
            <person name="Li H."/>
            <person name="Fang K."/>
            <person name="Wang S."/>
            <person name="He J."/>
            <person name="Zhou D."/>
            <person name="Weng S."/>
            <person name="Chi M."/>
            <person name="Gu Z."/>
            <person name="He J."/>
            <person name="Li F."/>
            <person name="Wang M."/>
        </authorList>
    </citation>
    <scope>NUCLEOTIDE SEQUENCE [LARGE SCALE GENOMIC DNA]</scope>
    <source>
        <strain evidence="13">ZL_2023a</strain>
    </source>
</reference>
<evidence type="ECO:0000256" key="1">
    <source>
        <dbReference type="ARBA" id="ARBA00004166"/>
    </source>
</evidence>
<feature type="transmembrane region" description="Helical" evidence="11">
    <location>
        <begin position="107"/>
        <end position="126"/>
    </location>
</feature>
<protein>
    <recommendedName>
        <fullName evidence="12">Cation efflux protein transmembrane domain-containing protein</fullName>
    </recommendedName>
</protein>
<name>A0AAW0X713_CHEQU</name>
<organism evidence="13 14">
    <name type="scientific">Cherax quadricarinatus</name>
    <name type="common">Australian red claw crayfish</name>
    <dbReference type="NCBI Taxonomy" id="27406"/>
    <lineage>
        <taxon>Eukaryota</taxon>
        <taxon>Metazoa</taxon>
        <taxon>Ecdysozoa</taxon>
        <taxon>Arthropoda</taxon>
        <taxon>Crustacea</taxon>
        <taxon>Multicrustacea</taxon>
        <taxon>Malacostraca</taxon>
        <taxon>Eumalacostraca</taxon>
        <taxon>Eucarida</taxon>
        <taxon>Decapoda</taxon>
        <taxon>Pleocyemata</taxon>
        <taxon>Astacidea</taxon>
        <taxon>Parastacoidea</taxon>
        <taxon>Parastacidae</taxon>
        <taxon>Cherax</taxon>
    </lineage>
</organism>
<feature type="transmembrane region" description="Helical" evidence="11">
    <location>
        <begin position="76"/>
        <end position="95"/>
    </location>
</feature>
<keyword evidence="7" id="KW-0406">Ion transport</keyword>
<dbReference type="SUPFAM" id="SSF161111">
    <property type="entry name" value="Cation efflux protein transmembrane domain-like"/>
    <property type="match status" value="1"/>
</dbReference>
<evidence type="ECO:0000256" key="5">
    <source>
        <dbReference type="ARBA" id="ARBA00022989"/>
    </source>
</evidence>
<evidence type="ECO:0000256" key="4">
    <source>
        <dbReference type="ARBA" id="ARBA00022833"/>
    </source>
</evidence>
<evidence type="ECO:0000256" key="11">
    <source>
        <dbReference type="SAM" id="Phobius"/>
    </source>
</evidence>
<feature type="transmembrane region" description="Helical" evidence="11">
    <location>
        <begin position="173"/>
        <end position="193"/>
    </location>
</feature>
<evidence type="ECO:0000313" key="14">
    <source>
        <dbReference type="Proteomes" id="UP001445076"/>
    </source>
</evidence>
<keyword evidence="4" id="KW-0862">Zinc</keyword>
<dbReference type="PANTHER" id="PTHR46531:SF1">
    <property type="entry name" value="ZINC TRANSPORTER 6"/>
    <property type="match status" value="1"/>
</dbReference>
<evidence type="ECO:0000259" key="12">
    <source>
        <dbReference type="Pfam" id="PF01545"/>
    </source>
</evidence>
<comment type="subunit">
    <text evidence="9">Heterodimer with SLC30A5; form a functional zinc ion transmembrane transporter.</text>
</comment>
<keyword evidence="8 11" id="KW-0472">Membrane</keyword>
<evidence type="ECO:0000256" key="2">
    <source>
        <dbReference type="ARBA" id="ARBA00022448"/>
    </source>
</evidence>
<dbReference type="PANTHER" id="PTHR46531">
    <property type="entry name" value="ZINC TRANSPORTER 6"/>
    <property type="match status" value="1"/>
</dbReference>
<dbReference type="GO" id="GO:0006829">
    <property type="term" value="P:zinc ion transport"/>
    <property type="evidence" value="ECO:0007669"/>
    <property type="project" value="TreeGrafter"/>
</dbReference>
<feature type="transmembrane region" description="Helical" evidence="11">
    <location>
        <begin position="272"/>
        <end position="297"/>
    </location>
</feature>
<evidence type="ECO:0000256" key="6">
    <source>
        <dbReference type="ARBA" id="ARBA00023034"/>
    </source>
</evidence>
<comment type="function">
    <text evidence="10">Has probably no intrinsic transporter activity but together with SLC30A5 forms a functional zinc ion:proton antiporter heterodimer, mediating zinc entry into the lumen of organelles along the secretory pathway. As part of that zinc ion:proton antiporter, contributes to zinc ion homeostasis within the early secretory pathway and regulates the activation and folding of enzymes like alkaline phosphatases and enzymes involved in phosphatidylinositol glycan anchor biosynthesis.</text>
</comment>
<dbReference type="InterPro" id="IPR058533">
    <property type="entry name" value="Cation_efflux_TM"/>
</dbReference>
<keyword evidence="14" id="KW-1185">Reference proteome</keyword>
<sequence>MSTSLSLEDEKICLHSSQSDYLIGNGVRQRGNTMDCEETPRYFIRPFKEGAATMSSFQTFIKEVTWLFHQREAQQTLFLVSINLMTTLLLLSWCHTTRSMALMAYTYLSWFSLLSLITCLVCVWAEGQQASPTFTYGYLRYEALAVFSSVILSLLGAVIIVKECIERLLEPETVHTGMLSVGGILGLVLHLGMTTLAHNPPLTQVLRASQSSLLQEHVADMCQSLCNYVPALTRILLPRVDPVVLISIAGFLAILIDHLILQMYNYQAADSVAALVIAILTITTMFPLCVCSASILLQTTPVSVFAQLDKCLREALTLDGVLEFRHENFWTLGVESPSCKASQSCKDPSGFILTGSLHVRIRRDANEQMVLAHIRERLYPLVPLLTVQVFKDDWTRSSTTLQLLNDSARALATSPTHSPHYVNVTYPQVYASNKAPVGNSFFQPQAYYPSHPQTPFSLSVAQGQVDVNLPSQPSSIPGTLVNLTDGINRSFLDNRISFSNNQNQVEEVFSTSDPVLYEKLYSEGCRNSIGWLTGKNTITLQGWTPENKHKHKTSPYYVNVDFSSRSNVLCDSIVVVSENRFNSNVNHSPR</sequence>
<keyword evidence="3 11" id="KW-0812">Transmembrane</keyword>
<evidence type="ECO:0000313" key="13">
    <source>
        <dbReference type="EMBL" id="KAK8735511.1"/>
    </source>
</evidence>
<evidence type="ECO:0000256" key="9">
    <source>
        <dbReference type="ARBA" id="ARBA00038600"/>
    </source>
</evidence>
<evidence type="ECO:0000256" key="7">
    <source>
        <dbReference type="ARBA" id="ARBA00023065"/>
    </source>
</evidence>
<evidence type="ECO:0000256" key="3">
    <source>
        <dbReference type="ARBA" id="ARBA00022692"/>
    </source>
</evidence>
<dbReference type="GO" id="GO:0016020">
    <property type="term" value="C:membrane"/>
    <property type="evidence" value="ECO:0007669"/>
    <property type="project" value="InterPro"/>
</dbReference>
<dbReference type="GO" id="GO:0008324">
    <property type="term" value="F:monoatomic cation transmembrane transporter activity"/>
    <property type="evidence" value="ECO:0007669"/>
    <property type="project" value="InterPro"/>
</dbReference>
<dbReference type="EMBL" id="JARKIK010000047">
    <property type="protein sequence ID" value="KAK8735511.1"/>
    <property type="molecule type" value="Genomic_DNA"/>
</dbReference>
<evidence type="ECO:0000256" key="8">
    <source>
        <dbReference type="ARBA" id="ARBA00023136"/>
    </source>
</evidence>
<dbReference type="Proteomes" id="UP001445076">
    <property type="component" value="Unassembled WGS sequence"/>
</dbReference>
<gene>
    <name evidence="13" type="ORF">OTU49_005424</name>
</gene>
<accession>A0AAW0X713</accession>
<proteinExistence type="predicted"/>
<dbReference type="Gene3D" id="1.20.1510.10">
    <property type="entry name" value="Cation efflux protein transmembrane domain"/>
    <property type="match status" value="1"/>
</dbReference>
<keyword evidence="2" id="KW-0813">Transport</keyword>
<dbReference type="InterPro" id="IPR052005">
    <property type="entry name" value="CDF_SLC30A"/>
</dbReference>
<dbReference type="GO" id="GO:0005794">
    <property type="term" value="C:Golgi apparatus"/>
    <property type="evidence" value="ECO:0007669"/>
    <property type="project" value="UniProtKB-SubCell"/>
</dbReference>
<keyword evidence="6" id="KW-0333">Golgi apparatus</keyword>
<comment type="subcellular location">
    <subcellularLocation>
        <location evidence="1">Golgi apparatus</location>
        <location evidence="1">trans-Golgi network membrane</location>
        <topology evidence="1">Multi-pass membrane protein</topology>
    </subcellularLocation>
</comment>
<dbReference type="AlphaFoldDB" id="A0AAW0X713"/>
<feature type="transmembrane region" description="Helical" evidence="11">
    <location>
        <begin position="138"/>
        <end position="161"/>
    </location>
</feature>
<keyword evidence="5 11" id="KW-1133">Transmembrane helix</keyword>
<dbReference type="Pfam" id="PF01545">
    <property type="entry name" value="Cation_efflux"/>
    <property type="match status" value="1"/>
</dbReference>
<evidence type="ECO:0000256" key="10">
    <source>
        <dbReference type="ARBA" id="ARBA00045455"/>
    </source>
</evidence>
<dbReference type="InterPro" id="IPR027469">
    <property type="entry name" value="Cation_efflux_TMD_sf"/>
</dbReference>